<dbReference type="SUPFAM" id="SSF51735">
    <property type="entry name" value="NAD(P)-binding Rossmann-fold domains"/>
    <property type="match status" value="1"/>
</dbReference>
<accession>A0A0F9B1M8</accession>
<sequence>MIFSDGHWLDCFSTGGSGLIGKALCKRLFKEKHIGLYNIDLRNNRAINDINRMDMFPRTEKVDILFHLASPVKINRCIKYPALANQDIANGTFQVLEFCRENKIPKVVYFSSSRVLSKEKNPYVAAKIYSEELVKAYSKCYGLKYLIIRPSTVYGPGKDKSNRLINKWIWNAKEDRDIGIYGDKNKTLSFTYIDDFIDGLMKALKDGWNKEYNICGKEEKLSIVAKRIKKLTNSDSEIFYPDMKKDK</sequence>
<comment type="similarity">
    <text evidence="1">Belongs to the NAD(P)-dependent epimerase/dehydratase family.</text>
</comment>
<reference evidence="3" key="1">
    <citation type="journal article" date="2015" name="Nature">
        <title>Complex archaea that bridge the gap between prokaryotes and eukaryotes.</title>
        <authorList>
            <person name="Spang A."/>
            <person name="Saw J.H."/>
            <person name="Jorgensen S.L."/>
            <person name="Zaremba-Niedzwiedzka K."/>
            <person name="Martijn J."/>
            <person name="Lind A.E."/>
            <person name="van Eijk R."/>
            <person name="Schleper C."/>
            <person name="Guy L."/>
            <person name="Ettema T.J."/>
        </authorList>
    </citation>
    <scope>NUCLEOTIDE SEQUENCE</scope>
</reference>
<dbReference type="Pfam" id="PF01370">
    <property type="entry name" value="Epimerase"/>
    <property type="match status" value="1"/>
</dbReference>
<feature type="domain" description="NAD-dependent epimerase/dehydratase" evidence="2">
    <location>
        <begin position="14"/>
        <end position="215"/>
    </location>
</feature>
<dbReference type="PANTHER" id="PTHR43000">
    <property type="entry name" value="DTDP-D-GLUCOSE 4,6-DEHYDRATASE-RELATED"/>
    <property type="match status" value="1"/>
</dbReference>
<dbReference type="Gene3D" id="3.40.50.720">
    <property type="entry name" value="NAD(P)-binding Rossmann-like Domain"/>
    <property type="match status" value="1"/>
</dbReference>
<evidence type="ECO:0000313" key="3">
    <source>
        <dbReference type="EMBL" id="KKL15555.1"/>
    </source>
</evidence>
<dbReference type="InterPro" id="IPR001509">
    <property type="entry name" value="Epimerase_deHydtase"/>
</dbReference>
<evidence type="ECO:0000259" key="2">
    <source>
        <dbReference type="Pfam" id="PF01370"/>
    </source>
</evidence>
<dbReference type="InterPro" id="IPR036291">
    <property type="entry name" value="NAD(P)-bd_dom_sf"/>
</dbReference>
<evidence type="ECO:0000256" key="1">
    <source>
        <dbReference type="ARBA" id="ARBA00007637"/>
    </source>
</evidence>
<name>A0A0F9B1M8_9ZZZZ</name>
<proteinExistence type="inferred from homology"/>
<comment type="caution">
    <text evidence="3">The sequence shown here is derived from an EMBL/GenBank/DDBJ whole genome shotgun (WGS) entry which is preliminary data.</text>
</comment>
<protein>
    <recommendedName>
        <fullName evidence="2">NAD-dependent epimerase/dehydratase domain-containing protein</fullName>
    </recommendedName>
</protein>
<dbReference type="AlphaFoldDB" id="A0A0F9B1M8"/>
<dbReference type="EMBL" id="LAZR01040024">
    <property type="protein sequence ID" value="KKL15555.1"/>
    <property type="molecule type" value="Genomic_DNA"/>
</dbReference>
<gene>
    <name evidence="3" type="ORF">LCGC14_2504430</name>
</gene>
<organism evidence="3">
    <name type="scientific">marine sediment metagenome</name>
    <dbReference type="NCBI Taxonomy" id="412755"/>
    <lineage>
        <taxon>unclassified sequences</taxon>
        <taxon>metagenomes</taxon>
        <taxon>ecological metagenomes</taxon>
    </lineage>
</organism>